<feature type="signal peptide" evidence="1">
    <location>
        <begin position="1"/>
        <end position="19"/>
    </location>
</feature>
<evidence type="ECO:0000313" key="3">
    <source>
        <dbReference type="Proteomes" id="UP000295096"/>
    </source>
</evidence>
<feature type="chain" id="PRO_5020340162" evidence="1">
    <location>
        <begin position="20"/>
        <end position="105"/>
    </location>
</feature>
<dbReference type="Gene3D" id="1.10.760.10">
    <property type="entry name" value="Cytochrome c-like domain"/>
    <property type="match status" value="1"/>
</dbReference>
<dbReference type="GO" id="GO:0009055">
    <property type="term" value="F:electron transfer activity"/>
    <property type="evidence" value="ECO:0007669"/>
    <property type="project" value="InterPro"/>
</dbReference>
<comment type="caution">
    <text evidence="2">The sequence shown here is derived from an EMBL/GenBank/DDBJ whole genome shotgun (WGS) entry which is preliminary data.</text>
</comment>
<dbReference type="AlphaFoldDB" id="A0A4R5QEV4"/>
<dbReference type="SUPFAM" id="SSF46626">
    <property type="entry name" value="Cytochrome c"/>
    <property type="match status" value="1"/>
</dbReference>
<gene>
    <name evidence="2" type="ORF">E2C06_17760</name>
</gene>
<dbReference type="EMBL" id="SMSJ01000024">
    <property type="protein sequence ID" value="TDH61218.1"/>
    <property type="molecule type" value="Genomic_DNA"/>
</dbReference>
<keyword evidence="1" id="KW-0732">Signal</keyword>
<dbReference type="OrthoDB" id="9789237at2"/>
<reference evidence="2 3" key="1">
    <citation type="journal article" date="2016" name="J. Microbiol.">
        <title>Dankookia rubra gen. nov., sp. nov., an alphaproteobacterium isolated from sediment of a shallow stream.</title>
        <authorList>
            <person name="Kim W.H."/>
            <person name="Kim D.H."/>
            <person name="Kang K."/>
            <person name="Ahn T.Y."/>
        </authorList>
    </citation>
    <scope>NUCLEOTIDE SEQUENCE [LARGE SCALE GENOMIC DNA]</scope>
    <source>
        <strain evidence="2 3">JCM30602</strain>
    </source>
</reference>
<dbReference type="InterPro" id="IPR036909">
    <property type="entry name" value="Cyt_c-like_dom_sf"/>
</dbReference>
<keyword evidence="3" id="KW-1185">Reference proteome</keyword>
<dbReference type="Proteomes" id="UP000295096">
    <property type="component" value="Unassembled WGS sequence"/>
</dbReference>
<evidence type="ECO:0000313" key="2">
    <source>
        <dbReference type="EMBL" id="TDH61218.1"/>
    </source>
</evidence>
<organism evidence="2 3">
    <name type="scientific">Dankookia rubra</name>
    <dbReference type="NCBI Taxonomy" id="1442381"/>
    <lineage>
        <taxon>Bacteria</taxon>
        <taxon>Pseudomonadati</taxon>
        <taxon>Pseudomonadota</taxon>
        <taxon>Alphaproteobacteria</taxon>
        <taxon>Acetobacterales</taxon>
        <taxon>Roseomonadaceae</taxon>
        <taxon>Dankookia</taxon>
    </lineage>
</organism>
<evidence type="ECO:0000256" key="1">
    <source>
        <dbReference type="SAM" id="SignalP"/>
    </source>
</evidence>
<name>A0A4R5QEV4_9PROT</name>
<protein>
    <submittedName>
        <fullName evidence="2">Cytochrome c</fullName>
    </submittedName>
</protein>
<proteinExistence type="predicted"/>
<sequence length="105" mass="11269">MHMRVLILAVTLTAGLAVAATAKPIQYELPEETAELAPGPGLDVAQANCVACHSADYISTQPRNLRDPGAFWTAEVNKMRHVYGAPVEEADMKAIVSYLVAAYGR</sequence>
<accession>A0A4R5QEV4</accession>
<dbReference type="GO" id="GO:0020037">
    <property type="term" value="F:heme binding"/>
    <property type="evidence" value="ECO:0007669"/>
    <property type="project" value="InterPro"/>
</dbReference>